<feature type="domain" description="ABC transporter" evidence="8">
    <location>
        <begin position="11"/>
        <end position="246"/>
    </location>
</feature>
<dbReference type="InterPro" id="IPR017871">
    <property type="entry name" value="ABC_transporter-like_CS"/>
</dbReference>
<dbReference type="Pfam" id="PF08402">
    <property type="entry name" value="TOBE_2"/>
    <property type="match status" value="1"/>
</dbReference>
<dbReference type="Proteomes" id="UP000325606">
    <property type="component" value="Chromosome"/>
</dbReference>
<protein>
    <recommendedName>
        <fullName evidence="7">Spermidine/putrescine import ATP-binding protein PotA</fullName>
        <ecNumber evidence="7">7.6.2.11</ecNumber>
    </recommendedName>
</protein>
<keyword evidence="2 7" id="KW-1003">Cell membrane</keyword>
<organism evidence="9 10">
    <name type="scientific">Nitrincola iocasae</name>
    <dbReference type="NCBI Taxonomy" id="2614693"/>
    <lineage>
        <taxon>Bacteria</taxon>
        <taxon>Pseudomonadati</taxon>
        <taxon>Pseudomonadota</taxon>
        <taxon>Gammaproteobacteria</taxon>
        <taxon>Oceanospirillales</taxon>
        <taxon>Oceanospirillaceae</taxon>
        <taxon>Nitrincola</taxon>
    </lineage>
</organism>
<dbReference type="InterPro" id="IPR050093">
    <property type="entry name" value="ABC_SmlMolc_Importer"/>
</dbReference>
<sequence length="376" mass="41342">MPAPTSSPEYIKIRHAHRQFTTPEGCSINALDDISLSIAQSEFITLLGPSGCGKTTLLKIVAGFESLDSGDILLDGQSIIHQPAHKRPVNTVFQSYALFPHMTVGDNVGYGLDIARVNKTERNKRVAEALDMVGLAGIEKRLPSQLSGGQQQRVALARAIINRPKLLLLDEPLSALDKNLRLKMQLELKNLQTELGICFIFVTHDQEEALTMSDRIVVLNGGKIEQVGTPDAIYHTPQTQFVANFIGESNLFEGTVINKTENGIDVNCNGLVIHSQDTSHEVGDDVELLLRPEHLSLTPITDQESPQAQLTMKLTQTVFIGSDYQLHGVLKNGIALSALTRKTNQPLIKGNEISLYYQISALHTIPPENKYNKGRI</sequence>
<comment type="subunit">
    <text evidence="7">The complex is composed of two ATP-binding proteins (PotA), two transmembrane proteins (PotB and PotC) and a solute-binding protein (PotD).</text>
</comment>
<dbReference type="Pfam" id="PF00005">
    <property type="entry name" value="ABC_tran"/>
    <property type="match status" value="1"/>
</dbReference>
<evidence type="ECO:0000259" key="8">
    <source>
        <dbReference type="PROSITE" id="PS50893"/>
    </source>
</evidence>
<dbReference type="EMBL" id="CP044222">
    <property type="protein sequence ID" value="QEW07936.1"/>
    <property type="molecule type" value="Genomic_DNA"/>
</dbReference>
<dbReference type="EC" id="7.6.2.11" evidence="7"/>
<keyword evidence="5 7" id="KW-1278">Translocase</keyword>
<dbReference type="PANTHER" id="PTHR42781:SF4">
    <property type="entry name" value="SPERMIDINE_PUTRESCINE IMPORT ATP-BINDING PROTEIN POTA"/>
    <property type="match status" value="1"/>
</dbReference>
<keyword evidence="3 7" id="KW-0547">Nucleotide-binding</keyword>
<dbReference type="SMART" id="SM00382">
    <property type="entry name" value="AAA"/>
    <property type="match status" value="1"/>
</dbReference>
<dbReference type="InterPro" id="IPR008995">
    <property type="entry name" value="Mo/tungstate-bd_C_term_dom"/>
</dbReference>
<dbReference type="InterPro" id="IPR003593">
    <property type="entry name" value="AAA+_ATPase"/>
</dbReference>
<keyword evidence="4 7" id="KW-0067">ATP-binding</keyword>
<evidence type="ECO:0000256" key="1">
    <source>
        <dbReference type="ARBA" id="ARBA00022448"/>
    </source>
</evidence>
<evidence type="ECO:0000256" key="3">
    <source>
        <dbReference type="ARBA" id="ARBA00022741"/>
    </source>
</evidence>
<dbReference type="AlphaFoldDB" id="A0A5J6LI16"/>
<dbReference type="InterPro" id="IPR027417">
    <property type="entry name" value="P-loop_NTPase"/>
</dbReference>
<comment type="function">
    <text evidence="7">Part of the ABC transporter complex PotABCD involved in spermidine/putrescine import. Responsible for energy coupling to the transport system.</text>
</comment>
<evidence type="ECO:0000256" key="4">
    <source>
        <dbReference type="ARBA" id="ARBA00022840"/>
    </source>
</evidence>
<dbReference type="Gene3D" id="2.40.50.100">
    <property type="match status" value="1"/>
</dbReference>
<comment type="similarity">
    <text evidence="7">Belongs to the ABC transporter superfamily. Spermidine/putrescine importer (TC 3.A.1.11.1) family.</text>
</comment>
<dbReference type="GO" id="GO:0043190">
    <property type="term" value="C:ATP-binding cassette (ABC) transporter complex"/>
    <property type="evidence" value="ECO:0007669"/>
    <property type="project" value="InterPro"/>
</dbReference>
<comment type="catalytic activity">
    <reaction evidence="7">
        <text>ATP + H2O + polyamine-[polyamine-binding protein]Side 1 = ADP + phosphate + polyamineSide 2 + [polyamine-binding protein]Side 1.</text>
        <dbReference type="EC" id="7.6.2.11"/>
    </reaction>
</comment>
<dbReference type="PROSITE" id="PS50893">
    <property type="entry name" value="ABC_TRANSPORTER_2"/>
    <property type="match status" value="1"/>
</dbReference>
<reference evidence="9 10" key="1">
    <citation type="submission" date="2019-09" db="EMBL/GenBank/DDBJ databases">
        <title>Nitrincola iocasae sp. nov., a bacterium isolated from the sediment collected at a cold seep field in South China Sea.</title>
        <authorList>
            <person name="Zhang H."/>
            <person name="Wang H."/>
            <person name="Li C."/>
        </authorList>
    </citation>
    <scope>NUCLEOTIDE SEQUENCE [LARGE SCALE GENOMIC DNA]</scope>
    <source>
        <strain evidence="9 10">KXZD1103</strain>
    </source>
</reference>
<gene>
    <name evidence="7" type="primary">potA</name>
    <name evidence="9" type="ORF">F5I99_16365</name>
</gene>
<dbReference type="GO" id="GO:0015847">
    <property type="term" value="P:putrescine transport"/>
    <property type="evidence" value="ECO:0007669"/>
    <property type="project" value="UniProtKB-ARBA"/>
</dbReference>
<keyword evidence="1 7" id="KW-0813">Transport</keyword>
<evidence type="ECO:0000256" key="5">
    <source>
        <dbReference type="ARBA" id="ARBA00022967"/>
    </source>
</evidence>
<evidence type="ECO:0000256" key="6">
    <source>
        <dbReference type="ARBA" id="ARBA00023136"/>
    </source>
</evidence>
<evidence type="ECO:0000256" key="7">
    <source>
        <dbReference type="RuleBase" id="RU364083"/>
    </source>
</evidence>
<dbReference type="GO" id="GO:0015417">
    <property type="term" value="F:ABC-type polyamine transporter activity"/>
    <property type="evidence" value="ECO:0007669"/>
    <property type="project" value="UniProtKB-EC"/>
</dbReference>
<evidence type="ECO:0000313" key="10">
    <source>
        <dbReference type="Proteomes" id="UP000325606"/>
    </source>
</evidence>
<dbReference type="GO" id="GO:0016887">
    <property type="term" value="F:ATP hydrolysis activity"/>
    <property type="evidence" value="ECO:0007669"/>
    <property type="project" value="InterPro"/>
</dbReference>
<dbReference type="PANTHER" id="PTHR42781">
    <property type="entry name" value="SPERMIDINE/PUTRESCINE IMPORT ATP-BINDING PROTEIN POTA"/>
    <property type="match status" value="1"/>
</dbReference>
<keyword evidence="6 7" id="KW-0472">Membrane</keyword>
<dbReference type="FunFam" id="3.40.50.300:FF:000133">
    <property type="entry name" value="Spermidine/putrescine import ATP-binding protein PotA"/>
    <property type="match status" value="1"/>
</dbReference>
<proteinExistence type="inferred from homology"/>
<dbReference type="InterPro" id="IPR013611">
    <property type="entry name" value="Transp-assoc_OB_typ2"/>
</dbReference>
<dbReference type="InterPro" id="IPR005893">
    <property type="entry name" value="PotA-like"/>
</dbReference>
<dbReference type="GO" id="GO:0005524">
    <property type="term" value="F:ATP binding"/>
    <property type="evidence" value="ECO:0007669"/>
    <property type="project" value="UniProtKB-KW"/>
</dbReference>
<name>A0A5J6LI16_9GAMM</name>
<evidence type="ECO:0000256" key="2">
    <source>
        <dbReference type="ARBA" id="ARBA00022475"/>
    </source>
</evidence>
<evidence type="ECO:0000313" key="9">
    <source>
        <dbReference type="EMBL" id="QEW07936.1"/>
    </source>
</evidence>
<dbReference type="Gene3D" id="3.40.50.300">
    <property type="entry name" value="P-loop containing nucleotide triphosphate hydrolases"/>
    <property type="match status" value="1"/>
</dbReference>
<dbReference type="InterPro" id="IPR003439">
    <property type="entry name" value="ABC_transporter-like_ATP-bd"/>
</dbReference>
<dbReference type="SUPFAM" id="SSF52540">
    <property type="entry name" value="P-loop containing nucleoside triphosphate hydrolases"/>
    <property type="match status" value="1"/>
</dbReference>
<dbReference type="PROSITE" id="PS00211">
    <property type="entry name" value="ABC_TRANSPORTER_1"/>
    <property type="match status" value="1"/>
</dbReference>
<keyword evidence="10" id="KW-1185">Reference proteome</keyword>
<accession>A0A5J6LI16</accession>
<dbReference type="SUPFAM" id="SSF50331">
    <property type="entry name" value="MOP-like"/>
    <property type="match status" value="1"/>
</dbReference>
<dbReference type="NCBIfam" id="TIGR01187">
    <property type="entry name" value="potA"/>
    <property type="match status" value="1"/>
</dbReference>
<dbReference type="KEGG" id="nik:F5I99_16365"/>
<dbReference type="RefSeq" id="WP_151057854.1">
    <property type="nucleotide sequence ID" value="NZ_CP044222.1"/>
</dbReference>